<dbReference type="Gene3D" id="3.40.50.10090">
    <property type="match status" value="2"/>
</dbReference>
<evidence type="ECO:0000259" key="1">
    <source>
        <dbReference type="Pfam" id="PF02602"/>
    </source>
</evidence>
<reference evidence="3" key="1">
    <citation type="submission" date="2024-01" db="EMBL/GenBank/DDBJ databases">
        <title>Roseobacter fucihabitans sp. nov., isolated from the brown alga Fucus spiralis.</title>
        <authorList>
            <person name="Hahnke S."/>
            <person name="Berger M."/>
            <person name="Schlingloff A."/>
            <person name="Athale I."/>
            <person name="Neumann-Schaal M."/>
            <person name="Adenaya A."/>
            <person name="Poehlein A."/>
            <person name="Daniel R."/>
            <person name="Pertersen J."/>
            <person name="Brinkhoff T."/>
        </authorList>
    </citation>
    <scope>NUCLEOTIDE SEQUENCE [LARGE SCALE GENOMIC DNA]</scope>
    <source>
        <strain evidence="3">B14</strain>
    </source>
</reference>
<name>A0ABZ2C3E6_9RHOB</name>
<dbReference type="Pfam" id="PF02602">
    <property type="entry name" value="HEM4"/>
    <property type="match status" value="1"/>
</dbReference>
<dbReference type="EMBL" id="CP143423">
    <property type="protein sequence ID" value="WVX51324.1"/>
    <property type="molecule type" value="Genomic_DNA"/>
</dbReference>
<accession>A0ABZ2C3E6</accession>
<feature type="domain" description="Tetrapyrrole biosynthesis uroporphyrinogen III synthase" evidence="1">
    <location>
        <begin position="33"/>
        <end position="222"/>
    </location>
</feature>
<dbReference type="CDD" id="cd06578">
    <property type="entry name" value="HemD"/>
    <property type="match status" value="1"/>
</dbReference>
<keyword evidence="3" id="KW-1185">Reference proteome</keyword>
<evidence type="ECO:0000313" key="3">
    <source>
        <dbReference type="Proteomes" id="UP001318682"/>
    </source>
</evidence>
<protein>
    <recommendedName>
        <fullName evidence="1">Tetrapyrrole biosynthesis uroporphyrinogen III synthase domain-containing protein</fullName>
    </recommendedName>
</protein>
<dbReference type="SUPFAM" id="SSF69618">
    <property type="entry name" value="HemD-like"/>
    <property type="match status" value="1"/>
</dbReference>
<gene>
    <name evidence="2" type="ORF">ROLI_044250</name>
</gene>
<evidence type="ECO:0000313" key="2">
    <source>
        <dbReference type="EMBL" id="WVX51324.1"/>
    </source>
</evidence>
<organism evidence="2 3">
    <name type="scientific">Roseobacter fucihabitans</name>
    <dbReference type="NCBI Taxonomy" id="1537242"/>
    <lineage>
        <taxon>Bacteria</taxon>
        <taxon>Pseudomonadati</taxon>
        <taxon>Pseudomonadota</taxon>
        <taxon>Alphaproteobacteria</taxon>
        <taxon>Rhodobacterales</taxon>
        <taxon>Roseobacteraceae</taxon>
        <taxon>Roseobacter</taxon>
    </lineage>
</organism>
<dbReference type="InterPro" id="IPR003754">
    <property type="entry name" value="4pyrrol_synth_uPrphyn_synth"/>
</dbReference>
<dbReference type="Proteomes" id="UP001318682">
    <property type="component" value="Chromosome"/>
</dbReference>
<dbReference type="InterPro" id="IPR036108">
    <property type="entry name" value="4pyrrol_syn_uPrphyn_synt_sf"/>
</dbReference>
<proteinExistence type="predicted"/>
<sequence length="236" mass="24862">MVAAPIPLIITRPEGAGAAFVQALPPDLRSRFHVMYNPLIEIVSVEGTPLVGEHDAVIFTSANGVRFAPDGQGRVAYCVGAATTKAAGQNGWRSRCLGQTADALIAELIAIRPAHRLWHLSGIHARGDVVQRLSDAGIEAVREPLYDQRTLSLSPEIKRVLDGAGPVVVPLFSPRTAAQFARECPENASPLLLALSAAVAHPLAVLKRASVDIAANPSAPAMQAGLEKLITRVSLG</sequence>